<comment type="caution">
    <text evidence="2">The sequence shown here is derived from an EMBL/GenBank/DDBJ whole genome shotgun (WGS) entry which is preliminary data.</text>
</comment>
<evidence type="ECO:0000313" key="2">
    <source>
        <dbReference type="EMBL" id="KAG2399159.1"/>
    </source>
</evidence>
<sequence length="103" mass="12219">MHHPSGRERADERRPPHREHQVNFPPSTITPSSGSLAAHRCHSHVRALPAQNPNKNDEGEEEEKQKKTLHRRELCTREKWRPRPIHPRERKGKKLEASWFCLW</sequence>
<reference evidence="2 3" key="1">
    <citation type="submission" date="2020-05" db="EMBL/GenBank/DDBJ databases">
        <title>Vigna angularis (adzuki bean) Var. LongXiaoDou No. 4 denovo assembly.</title>
        <authorList>
            <person name="Xiang H."/>
        </authorList>
    </citation>
    <scope>NUCLEOTIDE SEQUENCE [LARGE SCALE GENOMIC DNA]</scope>
    <source>
        <tissue evidence="2">Leaf</tissue>
    </source>
</reference>
<protein>
    <submittedName>
        <fullName evidence="2">Uncharacterized protein</fullName>
    </submittedName>
</protein>
<feature type="compositionally biased region" description="Basic and acidic residues" evidence="1">
    <location>
        <begin position="63"/>
        <end position="81"/>
    </location>
</feature>
<feature type="compositionally biased region" description="Polar residues" evidence="1">
    <location>
        <begin position="24"/>
        <end position="35"/>
    </location>
</feature>
<organism evidence="2 3">
    <name type="scientific">Phaseolus angularis</name>
    <name type="common">Azuki bean</name>
    <name type="synonym">Vigna angularis</name>
    <dbReference type="NCBI Taxonomy" id="3914"/>
    <lineage>
        <taxon>Eukaryota</taxon>
        <taxon>Viridiplantae</taxon>
        <taxon>Streptophyta</taxon>
        <taxon>Embryophyta</taxon>
        <taxon>Tracheophyta</taxon>
        <taxon>Spermatophyta</taxon>
        <taxon>Magnoliopsida</taxon>
        <taxon>eudicotyledons</taxon>
        <taxon>Gunneridae</taxon>
        <taxon>Pentapetalae</taxon>
        <taxon>rosids</taxon>
        <taxon>fabids</taxon>
        <taxon>Fabales</taxon>
        <taxon>Fabaceae</taxon>
        <taxon>Papilionoideae</taxon>
        <taxon>50 kb inversion clade</taxon>
        <taxon>NPAAA clade</taxon>
        <taxon>indigoferoid/millettioid clade</taxon>
        <taxon>Phaseoleae</taxon>
        <taxon>Vigna</taxon>
    </lineage>
</organism>
<gene>
    <name evidence="2" type="ORF">HKW66_Vig0083590</name>
</gene>
<dbReference type="EMBL" id="JABFOF010000004">
    <property type="protein sequence ID" value="KAG2399159.1"/>
    <property type="molecule type" value="Genomic_DNA"/>
</dbReference>
<feature type="compositionally biased region" description="Basic and acidic residues" evidence="1">
    <location>
        <begin position="1"/>
        <end position="21"/>
    </location>
</feature>
<dbReference type="Proteomes" id="UP000743370">
    <property type="component" value="Unassembled WGS sequence"/>
</dbReference>
<dbReference type="AlphaFoldDB" id="A0A8T0KJ60"/>
<evidence type="ECO:0000313" key="3">
    <source>
        <dbReference type="Proteomes" id="UP000743370"/>
    </source>
</evidence>
<accession>A0A8T0KJ60</accession>
<proteinExistence type="predicted"/>
<name>A0A8T0KJ60_PHAAN</name>
<feature type="region of interest" description="Disordered" evidence="1">
    <location>
        <begin position="1"/>
        <end position="93"/>
    </location>
</feature>
<evidence type="ECO:0000256" key="1">
    <source>
        <dbReference type="SAM" id="MobiDB-lite"/>
    </source>
</evidence>
<feature type="compositionally biased region" description="Basic residues" evidence="1">
    <location>
        <begin position="82"/>
        <end position="93"/>
    </location>
</feature>